<dbReference type="Pfam" id="PF00106">
    <property type="entry name" value="adh_short"/>
    <property type="match status" value="1"/>
</dbReference>
<reference evidence="4 5" key="1">
    <citation type="submission" date="2017-10" db="EMBL/GenBank/DDBJ databases">
        <title>Sequencing the genomes of 1000 actinobacteria strains.</title>
        <authorList>
            <person name="Klenk H.-P."/>
        </authorList>
    </citation>
    <scope>NUCLEOTIDE SEQUENCE [LARGE SCALE GENOMIC DNA]</scope>
    <source>
        <strain evidence="4 5">DSM 21838</strain>
    </source>
</reference>
<evidence type="ECO:0000256" key="1">
    <source>
        <dbReference type="ARBA" id="ARBA00006484"/>
    </source>
</evidence>
<sequence>MSRSVRGARVLITGATRGMGRLFAERAADEGAAVIVLWGRDPAALDETAAALARPGLQVRTDVVDLTEPTQLDDAAARLLEDGLVPDVLINNAGVITGNKFFWELAADDTTRTLRVNTLAPMRLVGHLLPAMIDDGGRAKRVLNVASAAGIVPNPRMSVYAASKAALLTWSDTLRLELAQAGHEQVAVTTFSPSYVDTGMFSGTRPVRLTPVLTPERAVAQAWRAMLAGRAHIVTPPTVHVARAARGVLPSRAWDALASVFGVHRSMETFTGRDR</sequence>
<evidence type="ECO:0000256" key="2">
    <source>
        <dbReference type="ARBA" id="ARBA00023002"/>
    </source>
</evidence>
<evidence type="ECO:0000313" key="4">
    <source>
        <dbReference type="EMBL" id="PFG38880.1"/>
    </source>
</evidence>
<dbReference type="Proteomes" id="UP000222106">
    <property type="component" value="Unassembled WGS sequence"/>
</dbReference>
<proteinExistence type="inferred from homology"/>
<protein>
    <submittedName>
        <fullName evidence="4">Short-subunit dehydrogenase</fullName>
    </submittedName>
</protein>
<dbReference type="PRINTS" id="PR00081">
    <property type="entry name" value="GDHRDH"/>
</dbReference>
<dbReference type="PANTHER" id="PTHR24322:SF736">
    <property type="entry name" value="RETINOL DEHYDROGENASE 10"/>
    <property type="match status" value="1"/>
</dbReference>
<dbReference type="PANTHER" id="PTHR24322">
    <property type="entry name" value="PKSB"/>
    <property type="match status" value="1"/>
</dbReference>
<comment type="caution">
    <text evidence="4">The sequence shown here is derived from an EMBL/GenBank/DDBJ whole genome shotgun (WGS) entry which is preliminary data.</text>
</comment>
<evidence type="ECO:0000256" key="3">
    <source>
        <dbReference type="RuleBase" id="RU000363"/>
    </source>
</evidence>
<gene>
    <name evidence="4" type="ORF">ATJ97_1369</name>
</gene>
<dbReference type="OrthoDB" id="4523082at2"/>
<name>A0A2A9EKW0_9MICO</name>
<dbReference type="InterPro" id="IPR036291">
    <property type="entry name" value="NAD(P)-bd_dom_sf"/>
</dbReference>
<dbReference type="PROSITE" id="PS00061">
    <property type="entry name" value="ADH_SHORT"/>
    <property type="match status" value="1"/>
</dbReference>
<evidence type="ECO:0000313" key="5">
    <source>
        <dbReference type="Proteomes" id="UP000222106"/>
    </source>
</evidence>
<dbReference type="RefSeq" id="WP_098483071.1">
    <property type="nucleotide sequence ID" value="NZ_PDJI01000004.1"/>
</dbReference>
<dbReference type="PRINTS" id="PR00080">
    <property type="entry name" value="SDRFAMILY"/>
</dbReference>
<accession>A0A2A9EKW0</accession>
<dbReference type="GO" id="GO:0016616">
    <property type="term" value="F:oxidoreductase activity, acting on the CH-OH group of donors, NAD or NADP as acceptor"/>
    <property type="evidence" value="ECO:0007669"/>
    <property type="project" value="TreeGrafter"/>
</dbReference>
<organism evidence="4 5">
    <name type="scientific">Georgenia soli</name>
    <dbReference type="NCBI Taxonomy" id="638953"/>
    <lineage>
        <taxon>Bacteria</taxon>
        <taxon>Bacillati</taxon>
        <taxon>Actinomycetota</taxon>
        <taxon>Actinomycetes</taxon>
        <taxon>Micrococcales</taxon>
        <taxon>Bogoriellaceae</taxon>
        <taxon>Georgenia</taxon>
    </lineage>
</organism>
<comment type="similarity">
    <text evidence="1 3">Belongs to the short-chain dehydrogenases/reductases (SDR) family.</text>
</comment>
<keyword evidence="2" id="KW-0560">Oxidoreductase</keyword>
<dbReference type="EMBL" id="PDJI01000004">
    <property type="protein sequence ID" value="PFG38880.1"/>
    <property type="molecule type" value="Genomic_DNA"/>
</dbReference>
<dbReference type="Gene3D" id="3.40.50.720">
    <property type="entry name" value="NAD(P)-binding Rossmann-like Domain"/>
    <property type="match status" value="1"/>
</dbReference>
<dbReference type="InterPro" id="IPR020904">
    <property type="entry name" value="Sc_DH/Rdtase_CS"/>
</dbReference>
<dbReference type="InterPro" id="IPR002347">
    <property type="entry name" value="SDR_fam"/>
</dbReference>
<keyword evidence="5" id="KW-1185">Reference proteome</keyword>
<dbReference type="SUPFAM" id="SSF51735">
    <property type="entry name" value="NAD(P)-binding Rossmann-fold domains"/>
    <property type="match status" value="1"/>
</dbReference>
<dbReference type="AlphaFoldDB" id="A0A2A9EKW0"/>